<comment type="caution">
    <text evidence="1">The sequence shown here is derived from an EMBL/GenBank/DDBJ whole genome shotgun (WGS) entry which is preliminary data.</text>
</comment>
<accession>A0ABC8SAC5</accession>
<proteinExistence type="predicted"/>
<dbReference type="Proteomes" id="UP001642360">
    <property type="component" value="Unassembled WGS sequence"/>
</dbReference>
<reference evidence="1 2" key="1">
    <citation type="submission" date="2024-02" db="EMBL/GenBank/DDBJ databases">
        <authorList>
            <person name="Vignale AGUSTIN F."/>
            <person name="Sosa J E."/>
            <person name="Modenutti C."/>
        </authorList>
    </citation>
    <scope>NUCLEOTIDE SEQUENCE [LARGE SCALE GENOMIC DNA]</scope>
</reference>
<evidence type="ECO:0000313" key="1">
    <source>
        <dbReference type="EMBL" id="CAK9153893.1"/>
    </source>
</evidence>
<sequence>MIYVGGVPFSTTDGSSSSQGSDILKALMEHPILLSASHLLKAIPKRKFSAFAESGSERSTQSNCVYIFQREYATVDPALVDLVGTDEATTCTGLVIRNRTSGMTSVAHLDSPEVVDIGLTQMLSLVVDHNSDSLLDVHIIGAFEDASLHHPEYGSESESDAKQDGYSFPLCSKIIKTLGKRQENFHIHTLHVLGHNTRWDPEGNSFPIFSGFLVETSTGSVFPASFDRTSRCPDEIVRRIRVTVCFEDPHWTGRLLETYDTQTDRFVIAPCTWTIRQLQIAVTLQNLSDPEILLTCSTSPSAESPDFVDNERRKWDYLFQHPDWREAFPLRQPRVFERASGSWRRRLVK</sequence>
<organism evidence="1 2">
    <name type="scientific">Ilex paraguariensis</name>
    <name type="common">yerba mate</name>
    <dbReference type="NCBI Taxonomy" id="185542"/>
    <lineage>
        <taxon>Eukaryota</taxon>
        <taxon>Viridiplantae</taxon>
        <taxon>Streptophyta</taxon>
        <taxon>Embryophyta</taxon>
        <taxon>Tracheophyta</taxon>
        <taxon>Spermatophyta</taxon>
        <taxon>Magnoliopsida</taxon>
        <taxon>eudicotyledons</taxon>
        <taxon>Gunneridae</taxon>
        <taxon>Pentapetalae</taxon>
        <taxon>asterids</taxon>
        <taxon>campanulids</taxon>
        <taxon>Aquifoliales</taxon>
        <taxon>Aquifoliaceae</taxon>
        <taxon>Ilex</taxon>
    </lineage>
</organism>
<gene>
    <name evidence="1" type="ORF">ILEXP_LOCUS22196</name>
</gene>
<dbReference type="PANTHER" id="PTHR12498:SF0">
    <property type="entry name" value="PROTEIN N-TERMINAL ASPARAGINE AMIDOHYDROLASE"/>
    <property type="match status" value="1"/>
</dbReference>
<dbReference type="InterPro" id="IPR026750">
    <property type="entry name" value="NTAN1"/>
</dbReference>
<evidence type="ECO:0000313" key="2">
    <source>
        <dbReference type="Proteomes" id="UP001642360"/>
    </source>
</evidence>
<dbReference type="EMBL" id="CAUOFW020002467">
    <property type="protein sequence ID" value="CAK9153893.1"/>
    <property type="molecule type" value="Genomic_DNA"/>
</dbReference>
<dbReference type="Pfam" id="PF14736">
    <property type="entry name" value="N_Asn_amidohyd"/>
    <property type="match status" value="1"/>
</dbReference>
<evidence type="ECO:0008006" key="3">
    <source>
        <dbReference type="Google" id="ProtNLM"/>
    </source>
</evidence>
<dbReference type="PANTHER" id="PTHR12498">
    <property type="entry name" value="N-TERMINAL ASPARAGINE AMIDOHYDROLASE"/>
    <property type="match status" value="1"/>
</dbReference>
<name>A0ABC8SAC5_9AQUA</name>
<dbReference type="AlphaFoldDB" id="A0ABC8SAC5"/>
<keyword evidence="2" id="KW-1185">Reference proteome</keyword>
<protein>
    <recommendedName>
        <fullName evidence="3">Protein N-terminal asparagine amidohydrolase</fullName>
    </recommendedName>
</protein>